<reference evidence="2" key="1">
    <citation type="journal article" date="2005" name="Nature">
        <title>Sequencing of Aspergillus nidulans and comparative analysis with A. fumigatus and A. oryzae.</title>
        <authorList>
            <person name="Galagan J.E."/>
            <person name="Calvo S.E."/>
            <person name="Cuomo C."/>
            <person name="Ma L.J."/>
            <person name="Wortman J.R."/>
            <person name="Batzoglou S."/>
            <person name="Lee S.I."/>
            <person name="Basturkmen M."/>
            <person name="Spevak C.C."/>
            <person name="Clutterbuck J."/>
            <person name="Kapitonov V."/>
            <person name="Jurka J."/>
            <person name="Scazzocchio C."/>
            <person name="Farman M."/>
            <person name="Butler J."/>
            <person name="Purcell S."/>
            <person name="Harris S."/>
            <person name="Braus G.H."/>
            <person name="Draht O."/>
            <person name="Busch S."/>
            <person name="D'Enfert C."/>
            <person name="Bouchier C."/>
            <person name="Goldman G.H."/>
            <person name="Bell-Pedersen D."/>
            <person name="Griffiths-Jones S."/>
            <person name="Doonan J.H."/>
            <person name="Yu J."/>
            <person name="Vienken K."/>
            <person name="Pain A."/>
            <person name="Freitag M."/>
            <person name="Selker E.U."/>
            <person name="Archer D.B."/>
            <person name="Penalva M.A."/>
            <person name="Oakley B.R."/>
            <person name="Momany M."/>
            <person name="Tanaka T."/>
            <person name="Kumagai T."/>
            <person name="Asai K."/>
            <person name="Machida M."/>
            <person name="Nierman W.C."/>
            <person name="Denning D.W."/>
            <person name="Caddick M."/>
            <person name="Hynes M."/>
            <person name="Paoletti M."/>
            <person name="Fischer R."/>
            <person name="Miller B."/>
            <person name="Dyer P."/>
            <person name="Sachs M.S."/>
            <person name="Osmani S.A."/>
            <person name="Birren B.W."/>
        </authorList>
    </citation>
    <scope>NUCLEOTIDE SEQUENCE [LARGE SCALE GENOMIC DNA]</scope>
    <source>
        <strain evidence="2">FGSC A4 / ATCC 38163 / CBS 112.46 / NRRL 194 / M139</strain>
    </source>
</reference>
<name>Q5B2G9_EMENI</name>
<evidence type="ECO:0000313" key="2">
    <source>
        <dbReference type="Proteomes" id="UP000000560"/>
    </source>
</evidence>
<dbReference type="Proteomes" id="UP000000560">
    <property type="component" value="Chromosome V"/>
</dbReference>
<accession>Q5B2G9</accession>
<evidence type="ECO:0000313" key="1">
    <source>
        <dbReference type="EMBL" id="CBF82222.1"/>
    </source>
</evidence>
<organism evidence="1 2">
    <name type="scientific">Emericella nidulans (strain FGSC A4 / ATCC 38163 / CBS 112.46 / NRRL 194 / M139)</name>
    <name type="common">Aspergillus nidulans</name>
    <dbReference type="NCBI Taxonomy" id="227321"/>
    <lineage>
        <taxon>Eukaryota</taxon>
        <taxon>Fungi</taxon>
        <taxon>Dikarya</taxon>
        <taxon>Ascomycota</taxon>
        <taxon>Pezizomycotina</taxon>
        <taxon>Eurotiomycetes</taxon>
        <taxon>Eurotiomycetidae</taxon>
        <taxon>Eurotiales</taxon>
        <taxon>Aspergillaceae</taxon>
        <taxon>Aspergillus</taxon>
        <taxon>Aspergillus subgen. Nidulantes</taxon>
    </lineage>
</organism>
<dbReference type="HOGENOM" id="CLU_1825257_0_0_1"/>
<keyword evidence="2" id="KW-1185">Reference proteome</keyword>
<dbReference type="AlphaFoldDB" id="Q5B2G9"/>
<gene>
    <name evidence="1" type="ORF">ANIA_05261</name>
</gene>
<dbReference type="RefSeq" id="XP_662865.1">
    <property type="nucleotide sequence ID" value="XM_657773.1"/>
</dbReference>
<dbReference type="InParanoid" id="Q5B2G9"/>
<dbReference type="KEGG" id="ani:ANIA_05261"/>
<accession>C8VH28</accession>
<protein>
    <submittedName>
        <fullName evidence="1">Uncharacterized protein</fullName>
    </submittedName>
</protein>
<dbReference type="EMBL" id="BN001305">
    <property type="protein sequence ID" value="CBF82222.1"/>
    <property type="molecule type" value="Genomic_DNA"/>
</dbReference>
<reference evidence="2" key="2">
    <citation type="journal article" date="2009" name="Fungal Genet. Biol.">
        <title>The 2008 update of the Aspergillus nidulans genome annotation: a community effort.</title>
        <authorList>
            <person name="Wortman J.R."/>
            <person name="Gilsenan J.M."/>
            <person name="Joardar V."/>
            <person name="Deegan J."/>
            <person name="Clutterbuck J."/>
            <person name="Andersen M.R."/>
            <person name="Archer D."/>
            <person name="Bencina M."/>
            <person name="Braus G."/>
            <person name="Coutinho P."/>
            <person name="von Dohren H."/>
            <person name="Doonan J."/>
            <person name="Driessen A.J."/>
            <person name="Durek P."/>
            <person name="Espeso E."/>
            <person name="Fekete E."/>
            <person name="Flipphi M."/>
            <person name="Estrada C.G."/>
            <person name="Geysens S."/>
            <person name="Goldman G."/>
            <person name="de Groot P.W."/>
            <person name="Hansen K."/>
            <person name="Harris S.D."/>
            <person name="Heinekamp T."/>
            <person name="Helmstaedt K."/>
            <person name="Henrissat B."/>
            <person name="Hofmann G."/>
            <person name="Homan T."/>
            <person name="Horio T."/>
            <person name="Horiuchi H."/>
            <person name="James S."/>
            <person name="Jones M."/>
            <person name="Karaffa L."/>
            <person name="Karanyi Z."/>
            <person name="Kato M."/>
            <person name="Keller N."/>
            <person name="Kelly D.E."/>
            <person name="Kiel J.A."/>
            <person name="Kim J.M."/>
            <person name="van der Klei I.J."/>
            <person name="Klis F.M."/>
            <person name="Kovalchuk A."/>
            <person name="Krasevec N."/>
            <person name="Kubicek C.P."/>
            <person name="Liu B."/>
            <person name="Maccabe A."/>
            <person name="Meyer V."/>
            <person name="Mirabito P."/>
            <person name="Miskei M."/>
            <person name="Mos M."/>
            <person name="Mullins J."/>
            <person name="Nelson D.R."/>
            <person name="Nielsen J."/>
            <person name="Oakley B.R."/>
            <person name="Osmani S.A."/>
            <person name="Pakula T."/>
            <person name="Paszewski A."/>
            <person name="Paulsen I."/>
            <person name="Pilsyk S."/>
            <person name="Pocsi I."/>
            <person name="Punt P.J."/>
            <person name="Ram A.F."/>
            <person name="Ren Q."/>
            <person name="Robellet X."/>
            <person name="Robson G."/>
            <person name="Seiboth B."/>
            <person name="van Solingen P."/>
            <person name="Specht T."/>
            <person name="Sun J."/>
            <person name="Taheri-Talesh N."/>
            <person name="Takeshita N."/>
            <person name="Ussery D."/>
            <person name="vanKuyk P.A."/>
            <person name="Visser H."/>
            <person name="van de Vondervoort P.J."/>
            <person name="de Vries R.P."/>
            <person name="Walton J."/>
            <person name="Xiang X."/>
            <person name="Xiong Y."/>
            <person name="Zeng A.P."/>
            <person name="Brandt B.W."/>
            <person name="Cornell M.J."/>
            <person name="van den Hondel C.A."/>
            <person name="Visser J."/>
            <person name="Oliver S.G."/>
            <person name="Turner G."/>
        </authorList>
    </citation>
    <scope>GENOME REANNOTATION</scope>
    <source>
        <strain evidence="2">FGSC A4 / ATCC 38163 / CBS 112.46 / NRRL 194 / M139</strain>
    </source>
</reference>
<proteinExistence type="predicted"/>
<sequence>MYVLAQVICNLKIKQLVDAWRMTSVQERMTTLLWIRLTHCLSSPCALSCQGISNSTNWIGTPCYPVQVYGLEVAVVVGAERKATRRGRTVVVVYEIISVAHFQVEDSLWTDAHVQKSPGCGKEKLQLKPVHKINASNAMAF</sequence>
<dbReference type="GeneID" id="2871552"/>